<evidence type="ECO:0000256" key="1">
    <source>
        <dbReference type="ARBA" id="ARBA00001164"/>
    </source>
</evidence>
<dbReference type="InterPro" id="IPR001240">
    <property type="entry name" value="PRAI_dom"/>
</dbReference>
<sequence length="468" mass="48906">MRDPGGVLGKIVARKAIDVAARLGGADIGALRARAVPTTKNLGAALARPGARFIMEVKRHSPSRGVLRHAVDPAAMARAYSGAADAISVLTDTPFFGGSLDDLRAVRAVFSGPILAKDFVIDPRQVVEARLNGADAVLAMLSVLDDDEAAAIMAEAARLNMSVLVETHDEAEVARAVALGARIIGINNRDLTSMTTDLAVTERLAPLIPADRLVVSESGIEDRADALRLGGLCDAFLVGSSLMAAPNPGLAARELAFGRVKICGLTNTRDATAAAIAGAAYGGIILATGSPRVVSRNVGERIARRVREGGAEAVAVFQNHDIGFVSETAHAMQAAAVQLHGGEDEAYVQALRKRLPGHVELWGAAGVAGSLPRPRPGFDRTLYDTQIGVRTGGTGMPFDWRHLEGRDLGRDVLAGGIRPANVRRAARYGAYAIDIGSGVEAAPGRKDPAKLTALFAALRIPSRGEDQC</sequence>
<evidence type="ECO:0000256" key="11">
    <source>
        <dbReference type="ARBA" id="ARBA00023235"/>
    </source>
</evidence>
<dbReference type="InterPro" id="IPR013785">
    <property type="entry name" value="Aldolase_TIM"/>
</dbReference>
<comment type="pathway">
    <text evidence="3 16">Amino-acid biosynthesis; L-tryptophan biosynthesis; L-tryptophan from chorismate: step 3/5.</text>
</comment>
<evidence type="ECO:0000256" key="8">
    <source>
        <dbReference type="ARBA" id="ARBA00022793"/>
    </source>
</evidence>
<comment type="similarity">
    <text evidence="5">In the N-terminal section; belongs to the TrpC family.</text>
</comment>
<dbReference type="InterPro" id="IPR045186">
    <property type="entry name" value="Indole-3-glycerol_P_synth"/>
</dbReference>
<keyword evidence="10 15" id="KW-0057">Aromatic amino acid biosynthesis</keyword>
<proteinExistence type="inferred from homology"/>
<dbReference type="PROSITE" id="PS00614">
    <property type="entry name" value="IGPS"/>
    <property type="match status" value="1"/>
</dbReference>
<dbReference type="HAMAP" id="MF_00134_B">
    <property type="entry name" value="IGPS_B"/>
    <property type="match status" value="1"/>
</dbReference>
<evidence type="ECO:0000313" key="20">
    <source>
        <dbReference type="Proteomes" id="UP000594873"/>
    </source>
</evidence>
<dbReference type="UniPathway" id="UPA00035">
    <property type="reaction ID" value="UER00042"/>
</dbReference>
<dbReference type="PANTHER" id="PTHR22854">
    <property type="entry name" value="TRYPTOPHAN BIOSYNTHESIS PROTEIN"/>
    <property type="match status" value="1"/>
</dbReference>
<evidence type="ECO:0000256" key="16">
    <source>
        <dbReference type="HAMAP-Rule" id="MF_00135"/>
    </source>
</evidence>
<comment type="function">
    <text evidence="14">Bifunctional enzyme that catalyzes two sequential steps of tryptophan biosynthetic pathway. The first reaction is catalyzed by the isomerase, coded by the TrpF domain; the second reaction is catalyzed by the synthase, coded by the TrpC domain.</text>
</comment>
<evidence type="ECO:0000256" key="13">
    <source>
        <dbReference type="ARBA" id="ARBA00023268"/>
    </source>
</evidence>
<evidence type="ECO:0000256" key="12">
    <source>
        <dbReference type="ARBA" id="ARBA00023239"/>
    </source>
</evidence>
<comment type="similarity">
    <text evidence="15">Belongs to the TrpC family.</text>
</comment>
<name>A0A7T2GI74_9SPHN</name>
<evidence type="ECO:0000256" key="5">
    <source>
        <dbReference type="ARBA" id="ARBA00007902"/>
    </source>
</evidence>
<comment type="pathway">
    <text evidence="4 15">Amino-acid biosynthesis; L-tryptophan biosynthesis; L-tryptophan from chorismate: step 4/5.</text>
</comment>
<dbReference type="InterPro" id="IPR011060">
    <property type="entry name" value="RibuloseP-bd_barrel"/>
</dbReference>
<evidence type="ECO:0000256" key="3">
    <source>
        <dbReference type="ARBA" id="ARBA00004664"/>
    </source>
</evidence>
<feature type="domain" description="N-(5'phosphoribosyl) anthranilate isomerase (PRAI)" evidence="18">
    <location>
        <begin position="260"/>
        <end position="455"/>
    </location>
</feature>
<dbReference type="PANTHER" id="PTHR22854:SF2">
    <property type="entry name" value="INDOLE-3-GLYCEROL-PHOSPHATE SYNTHASE"/>
    <property type="match status" value="1"/>
</dbReference>
<dbReference type="CDD" id="cd00331">
    <property type="entry name" value="IGPS"/>
    <property type="match status" value="1"/>
</dbReference>
<reference evidence="19 20" key="1">
    <citation type="submission" date="2020-11" db="EMBL/GenBank/DDBJ databases">
        <title>Genome seq and assembly of Sphingosinicella sp.</title>
        <authorList>
            <person name="Chhetri G."/>
        </authorList>
    </citation>
    <scope>NUCLEOTIDE SEQUENCE [LARGE SCALE GENOMIC DNA]</scope>
    <source>
        <strain evidence="19 20">UDD2</strain>
    </source>
</reference>
<keyword evidence="7 15" id="KW-0028">Amino-acid biosynthesis</keyword>
<keyword evidence="20" id="KW-1185">Reference proteome</keyword>
<evidence type="ECO:0000259" key="18">
    <source>
        <dbReference type="Pfam" id="PF00697"/>
    </source>
</evidence>
<comment type="catalytic activity">
    <reaction evidence="2 15">
        <text>1-(2-carboxyphenylamino)-1-deoxy-D-ribulose 5-phosphate + H(+) = (1S,2R)-1-C-(indol-3-yl)glycerol 3-phosphate + CO2 + H2O</text>
        <dbReference type="Rhea" id="RHEA:23476"/>
        <dbReference type="ChEBI" id="CHEBI:15377"/>
        <dbReference type="ChEBI" id="CHEBI:15378"/>
        <dbReference type="ChEBI" id="CHEBI:16526"/>
        <dbReference type="ChEBI" id="CHEBI:58613"/>
        <dbReference type="ChEBI" id="CHEBI:58866"/>
        <dbReference type="EC" id="4.1.1.48"/>
    </reaction>
</comment>
<comment type="similarity">
    <text evidence="6">In the C-terminal section; belongs to the TrpF family.</text>
</comment>
<evidence type="ECO:0000313" key="19">
    <source>
        <dbReference type="EMBL" id="QPQ54342.1"/>
    </source>
</evidence>
<protein>
    <recommendedName>
        <fullName evidence="15 16">Multifunctional fusion protein</fullName>
    </recommendedName>
    <domain>
        <recommendedName>
            <fullName evidence="15">Indole-3-glycerol phosphate synthase</fullName>
            <shortName evidence="15">IGPS</shortName>
            <ecNumber evidence="15">4.1.1.48</ecNumber>
        </recommendedName>
    </domain>
    <domain>
        <recommendedName>
            <fullName evidence="16">N-(5'-phosphoribosyl)anthranilate isomerase</fullName>
            <shortName evidence="16">PRAI</shortName>
            <ecNumber evidence="16">5.3.1.24</ecNumber>
        </recommendedName>
    </domain>
</protein>
<comment type="catalytic activity">
    <reaction evidence="1 16">
        <text>N-(5-phospho-beta-D-ribosyl)anthranilate = 1-(2-carboxyphenylamino)-1-deoxy-D-ribulose 5-phosphate</text>
        <dbReference type="Rhea" id="RHEA:21540"/>
        <dbReference type="ChEBI" id="CHEBI:18277"/>
        <dbReference type="ChEBI" id="CHEBI:58613"/>
        <dbReference type="EC" id="5.3.1.24"/>
    </reaction>
</comment>
<dbReference type="GO" id="GO:0004425">
    <property type="term" value="F:indole-3-glycerol-phosphate synthase activity"/>
    <property type="evidence" value="ECO:0007669"/>
    <property type="project" value="UniProtKB-UniRule"/>
</dbReference>
<evidence type="ECO:0000256" key="9">
    <source>
        <dbReference type="ARBA" id="ARBA00022822"/>
    </source>
</evidence>
<feature type="domain" description="Indole-3-glycerol phosphate synthase" evidence="17">
    <location>
        <begin position="9"/>
        <end position="255"/>
    </location>
</feature>
<dbReference type="EC" id="5.3.1.24" evidence="16"/>
<keyword evidence="11 16" id="KW-0413">Isomerase</keyword>
<dbReference type="AlphaFoldDB" id="A0A7T2GI74"/>
<keyword evidence="13" id="KW-0511">Multifunctional enzyme</keyword>
<evidence type="ECO:0000256" key="14">
    <source>
        <dbReference type="ARBA" id="ARBA00025592"/>
    </source>
</evidence>
<evidence type="ECO:0000256" key="10">
    <source>
        <dbReference type="ARBA" id="ARBA00023141"/>
    </source>
</evidence>
<evidence type="ECO:0000256" key="4">
    <source>
        <dbReference type="ARBA" id="ARBA00004696"/>
    </source>
</evidence>
<dbReference type="NCBIfam" id="NF006945">
    <property type="entry name" value="PRK09427.1"/>
    <property type="match status" value="1"/>
</dbReference>
<dbReference type="EC" id="4.1.1.48" evidence="15"/>
<dbReference type="Pfam" id="PF00218">
    <property type="entry name" value="IGPS"/>
    <property type="match status" value="1"/>
</dbReference>
<gene>
    <name evidence="19" type="primary">trpCF</name>
    <name evidence="15" type="synonym">trpC</name>
    <name evidence="16" type="synonym">trpF</name>
    <name evidence="19" type="ORF">IC614_08240</name>
</gene>
<dbReference type="FunFam" id="3.20.20.70:FF:000024">
    <property type="entry name" value="Indole-3-glycerol phosphate synthase"/>
    <property type="match status" value="1"/>
</dbReference>
<keyword evidence="9 15" id="KW-0822">Tryptophan biosynthesis</keyword>
<dbReference type="Pfam" id="PF00697">
    <property type="entry name" value="PRAI"/>
    <property type="match status" value="1"/>
</dbReference>
<dbReference type="GO" id="GO:0004640">
    <property type="term" value="F:phosphoribosylanthranilate isomerase activity"/>
    <property type="evidence" value="ECO:0007669"/>
    <property type="project" value="UniProtKB-UniRule"/>
</dbReference>
<evidence type="ECO:0000256" key="2">
    <source>
        <dbReference type="ARBA" id="ARBA00001633"/>
    </source>
</evidence>
<evidence type="ECO:0000256" key="7">
    <source>
        <dbReference type="ARBA" id="ARBA00022605"/>
    </source>
</evidence>
<organism evidence="19 20">
    <name type="scientific">Allosphingosinicella flava</name>
    <dbReference type="NCBI Taxonomy" id="2771430"/>
    <lineage>
        <taxon>Bacteria</taxon>
        <taxon>Pseudomonadati</taxon>
        <taxon>Pseudomonadota</taxon>
        <taxon>Alphaproteobacteria</taxon>
        <taxon>Sphingomonadales</taxon>
        <taxon>Sphingomonadaceae</taxon>
        <taxon>Allosphingosinicella</taxon>
    </lineage>
</organism>
<keyword evidence="8 15" id="KW-0210">Decarboxylase</keyword>
<comment type="similarity">
    <text evidence="16">Belongs to the TrpF family.</text>
</comment>
<dbReference type="RefSeq" id="WP_200970869.1">
    <property type="nucleotide sequence ID" value="NZ_CP065592.1"/>
</dbReference>
<dbReference type="SUPFAM" id="SSF51366">
    <property type="entry name" value="Ribulose-phoshate binding barrel"/>
    <property type="match status" value="2"/>
</dbReference>
<accession>A0A7T2GI74</accession>
<dbReference type="Proteomes" id="UP000594873">
    <property type="component" value="Chromosome"/>
</dbReference>
<dbReference type="InterPro" id="IPR013798">
    <property type="entry name" value="Indole-3-glycerol_P_synth_dom"/>
</dbReference>
<keyword evidence="12 15" id="KW-0456">Lyase</keyword>
<dbReference type="GO" id="GO:0000162">
    <property type="term" value="P:L-tryptophan biosynthetic process"/>
    <property type="evidence" value="ECO:0007669"/>
    <property type="project" value="UniProtKB-UniRule"/>
</dbReference>
<evidence type="ECO:0000256" key="6">
    <source>
        <dbReference type="ARBA" id="ARBA00009847"/>
    </source>
</evidence>
<dbReference type="KEGG" id="sflv:IC614_08240"/>
<evidence type="ECO:0000259" key="17">
    <source>
        <dbReference type="Pfam" id="PF00218"/>
    </source>
</evidence>
<dbReference type="HAMAP" id="MF_00135">
    <property type="entry name" value="PRAI"/>
    <property type="match status" value="1"/>
</dbReference>
<dbReference type="InterPro" id="IPR001468">
    <property type="entry name" value="Indole-3-GlycerolPSynthase_CS"/>
</dbReference>
<dbReference type="Gene3D" id="3.20.20.70">
    <property type="entry name" value="Aldolase class I"/>
    <property type="match status" value="2"/>
</dbReference>
<evidence type="ECO:0000256" key="15">
    <source>
        <dbReference type="HAMAP-Rule" id="MF_00134"/>
    </source>
</evidence>
<dbReference type="EMBL" id="CP065592">
    <property type="protein sequence ID" value="QPQ54342.1"/>
    <property type="molecule type" value="Genomic_DNA"/>
</dbReference>
<dbReference type="CDD" id="cd00405">
    <property type="entry name" value="PRAI"/>
    <property type="match status" value="1"/>
</dbReference>